<dbReference type="eggNOG" id="COG0474">
    <property type="taxonomic scope" value="Bacteria"/>
</dbReference>
<evidence type="ECO:0000256" key="6">
    <source>
        <dbReference type="SAM" id="MobiDB-lite"/>
    </source>
</evidence>
<dbReference type="InterPro" id="IPR008250">
    <property type="entry name" value="ATPase_P-typ_transduc_dom_A_sf"/>
</dbReference>
<evidence type="ECO:0000256" key="2">
    <source>
        <dbReference type="ARBA" id="ARBA00022692"/>
    </source>
</evidence>
<dbReference type="SFLD" id="SFLDF00027">
    <property type="entry name" value="p-type_atpase"/>
    <property type="match status" value="1"/>
</dbReference>
<accession>J3ADT9</accession>
<dbReference type="Gene3D" id="3.40.1110.10">
    <property type="entry name" value="Calcium-transporting ATPase, cytoplasmic domain N"/>
    <property type="match status" value="1"/>
</dbReference>
<evidence type="ECO:0000256" key="4">
    <source>
        <dbReference type="ARBA" id="ARBA00022989"/>
    </source>
</evidence>
<dbReference type="SUPFAM" id="SSF56784">
    <property type="entry name" value="HAD-like"/>
    <property type="match status" value="1"/>
</dbReference>
<dbReference type="Pfam" id="PF00122">
    <property type="entry name" value="E1-E2_ATPase"/>
    <property type="match status" value="1"/>
</dbReference>
<dbReference type="InterPro" id="IPR023214">
    <property type="entry name" value="HAD_sf"/>
</dbReference>
<feature type="transmembrane region" description="Helical" evidence="7">
    <location>
        <begin position="71"/>
        <end position="89"/>
    </location>
</feature>
<dbReference type="Gene3D" id="1.20.1110.10">
    <property type="entry name" value="Calcium-transporting ATPase, transmembrane domain"/>
    <property type="match status" value="1"/>
</dbReference>
<keyword evidence="4 7" id="KW-1133">Transmembrane helix</keyword>
<dbReference type="InterPro" id="IPR023299">
    <property type="entry name" value="ATPase_P-typ_cyto_dom_N"/>
</dbReference>
<comment type="caution">
    <text evidence="9">The sequence shown here is derived from an EMBL/GenBank/DDBJ whole genome shotgun (WGS) entry which is preliminary data.</text>
</comment>
<dbReference type="GO" id="GO:0016887">
    <property type="term" value="F:ATP hydrolysis activity"/>
    <property type="evidence" value="ECO:0007669"/>
    <property type="project" value="InterPro"/>
</dbReference>
<dbReference type="Gene3D" id="3.40.50.1000">
    <property type="entry name" value="HAD superfamily/HAD-like"/>
    <property type="match status" value="1"/>
</dbReference>
<feature type="transmembrane region" description="Helical" evidence="7">
    <location>
        <begin position="256"/>
        <end position="281"/>
    </location>
</feature>
<evidence type="ECO:0000256" key="3">
    <source>
        <dbReference type="ARBA" id="ARBA00022967"/>
    </source>
</evidence>
<feature type="transmembrane region" description="Helical" evidence="7">
    <location>
        <begin position="42"/>
        <end position="65"/>
    </location>
</feature>
<evidence type="ECO:0000313" key="10">
    <source>
        <dbReference type="Proteomes" id="UP000007814"/>
    </source>
</evidence>
<keyword evidence="2 7" id="KW-0812">Transmembrane</keyword>
<reference evidence="9 10" key="1">
    <citation type="submission" date="2012-07" db="EMBL/GenBank/DDBJ databases">
        <authorList>
            <person name="Durkin A.S."/>
            <person name="McCorrison J."/>
            <person name="Torralba M."/>
            <person name="Gillis M."/>
            <person name="Methe B."/>
            <person name="Sutton G."/>
            <person name="Nelson K.E."/>
        </authorList>
    </citation>
    <scope>NUCLEOTIDE SEQUENCE [LARGE SCALE GENOMIC DNA]</scope>
    <source>
        <strain evidence="10">ATCC 12104 / DSM 43013 / CCUG 2238 / JCM 8349 / NCTC 10301 / Howell 279</strain>
    </source>
</reference>
<keyword evidence="5 7" id="KW-0472">Membrane</keyword>
<dbReference type="PRINTS" id="PR00119">
    <property type="entry name" value="CATATPASE"/>
</dbReference>
<dbReference type="SFLD" id="SFLDG00002">
    <property type="entry name" value="C1.7:_P-type_atpase_like"/>
    <property type="match status" value="1"/>
</dbReference>
<dbReference type="Gene3D" id="2.70.150.10">
    <property type="entry name" value="Calcium-transporting ATPase, cytoplasmic transduction domain A"/>
    <property type="match status" value="1"/>
</dbReference>
<feature type="domain" description="P-type ATPase A" evidence="8">
    <location>
        <begin position="102"/>
        <end position="200"/>
    </location>
</feature>
<dbReference type="NCBIfam" id="TIGR01494">
    <property type="entry name" value="ATPase_P-type"/>
    <property type="match status" value="2"/>
</dbReference>
<feature type="transmembrane region" description="Helical" evidence="7">
    <location>
        <begin position="218"/>
        <end position="236"/>
    </location>
</feature>
<dbReference type="InterPro" id="IPR036412">
    <property type="entry name" value="HAD-like_sf"/>
</dbReference>
<dbReference type="PATRIC" id="fig|1115803.3.peg.80"/>
<dbReference type="AlphaFoldDB" id="J3ADT9"/>
<dbReference type="SUPFAM" id="SSF81665">
    <property type="entry name" value="Calcium ATPase, transmembrane domain M"/>
    <property type="match status" value="1"/>
</dbReference>
<sequence>MSTTNLPEAPVAGLSAAQVAERVSAGHTNEYRERTSRSAAQILRANVFTIFNGILGVALVLVLALGHWADALFGFVLLLNTATGTLAEIRAKRALDRLAVLETPRAVVLRDGAEKEVAVGEVVLDDVVRLSSGQQVPADGEVITSEGLEIDESILTGESRPVRPERGEQVMSGTTVTAGTGLFRTTAVGGDAYAHRLAREARRYSLVVSELQAGTNRVLHWISWVIVPVALVLVWSQLRLSGSIAEAWSSGAWRHAVVAGIAGVVSMVPQGLVLLTSVNFATASLALARRNVLVQELPAVEVLARVDTLCLDKTGTITTGRIRLGGIQGPDGGQVPPEALSALALLSTAGEANATADAIREGLADSEWLGAQDLEEVLSSAGAGSRAGVESVPFSSRRKWSAIRMGSSDSGRATSTTWVLGAPEIVLAGDGKGLLERARQTAARGVRVVALARSLSSWTQAPGEDEPQLPDDLEAAGIVILTEEVRPDAAETLAYFRQQGVDAKVISGDSPETVAAVARQAGVTAPDGGELVALDARTLPAGAGSGQETDADLERLADAVEGASVLGRVTPEQKRALVRALKSRGHVVAMTGDGVNDALALKDADLGIAMGNGAPATKAVARLVLLKGEFSALPGVVAQGRRVMANTERIASLFLAKTIYASLIAVVVAATAVAYPFLPRQFTVVSSLTIGIPAFVLALAPSSQRYREGFLGRVLSLCVPAGLMAGTVTLATYLWLTLTHRPPRPGDDGNDPGSHHLRPVAAHAHGPASDELAPGAGCSHGDDRGARCRRPACTRLLPPGLAHARRVVGHRAHGRPGHRRHRAGAPGAASDRARPRLRDLLPRRRSYLAARRRSHPCRGWRLTSTVRNPALWARPVKVSLSGIFMSRRSAQGPAASRSAYSLAITSRPPRLRTRRISMRPA</sequence>
<feature type="transmembrane region" description="Helical" evidence="7">
    <location>
        <begin position="714"/>
        <end position="736"/>
    </location>
</feature>
<dbReference type="EMBL" id="ALJK01000007">
    <property type="protein sequence ID" value="EJN86213.1"/>
    <property type="molecule type" value="Genomic_DNA"/>
</dbReference>
<feature type="compositionally biased region" description="Basic residues" evidence="6">
    <location>
        <begin position="811"/>
        <end position="823"/>
    </location>
</feature>
<feature type="region of interest" description="Disordered" evidence="6">
    <location>
        <begin position="811"/>
        <end position="832"/>
    </location>
</feature>
<dbReference type="Pfam" id="PF00702">
    <property type="entry name" value="Hydrolase"/>
    <property type="match status" value="1"/>
</dbReference>
<comment type="subcellular location">
    <subcellularLocation>
        <location evidence="1">Cell membrane</location>
        <topology evidence="1">Multi-pass membrane protein</topology>
    </subcellularLocation>
</comment>
<dbReference type="InterPro" id="IPR023298">
    <property type="entry name" value="ATPase_P-typ_TM_dom_sf"/>
</dbReference>
<protein>
    <submittedName>
        <fullName evidence="9">E1-E2 ATPase</fullName>
    </submittedName>
</protein>
<proteinExistence type="predicted"/>
<keyword evidence="3" id="KW-1278">Translocase</keyword>
<name>J3ADT9_ACTNH</name>
<dbReference type="GO" id="GO:0005524">
    <property type="term" value="F:ATP binding"/>
    <property type="evidence" value="ECO:0007669"/>
    <property type="project" value="InterPro"/>
</dbReference>
<dbReference type="PROSITE" id="PS00154">
    <property type="entry name" value="ATPASE_E1_E2"/>
    <property type="match status" value="1"/>
</dbReference>
<dbReference type="InterPro" id="IPR059000">
    <property type="entry name" value="ATPase_P-type_domA"/>
</dbReference>
<dbReference type="GO" id="GO:0005886">
    <property type="term" value="C:plasma membrane"/>
    <property type="evidence" value="ECO:0007669"/>
    <property type="project" value="UniProtKB-SubCell"/>
</dbReference>
<dbReference type="SFLD" id="SFLDS00003">
    <property type="entry name" value="Haloacid_Dehalogenase"/>
    <property type="match status" value="1"/>
</dbReference>
<feature type="region of interest" description="Disordered" evidence="6">
    <location>
        <begin position="744"/>
        <end position="784"/>
    </location>
</feature>
<evidence type="ECO:0000256" key="7">
    <source>
        <dbReference type="SAM" id="Phobius"/>
    </source>
</evidence>
<dbReference type="InterPro" id="IPR001757">
    <property type="entry name" value="P_typ_ATPase"/>
</dbReference>
<dbReference type="InterPro" id="IPR044492">
    <property type="entry name" value="P_typ_ATPase_HD_dom"/>
</dbReference>
<dbReference type="Proteomes" id="UP000007814">
    <property type="component" value="Unassembled WGS sequence"/>
</dbReference>
<organism evidence="9 10">
    <name type="scientific">Actinomyces naeslundii (strain ATCC 12104 / DSM 43013 / CCUG 2238 / JCM 8349 / NCTC 10301 / Howell 279)</name>
    <dbReference type="NCBI Taxonomy" id="1115803"/>
    <lineage>
        <taxon>Bacteria</taxon>
        <taxon>Bacillati</taxon>
        <taxon>Actinomycetota</taxon>
        <taxon>Actinomycetes</taxon>
        <taxon>Actinomycetales</taxon>
        <taxon>Actinomycetaceae</taxon>
        <taxon>Actinomyces</taxon>
    </lineage>
</organism>
<dbReference type="PANTHER" id="PTHR42861">
    <property type="entry name" value="CALCIUM-TRANSPORTING ATPASE"/>
    <property type="match status" value="1"/>
</dbReference>
<dbReference type="SUPFAM" id="SSF81653">
    <property type="entry name" value="Calcium ATPase, transduction domain A"/>
    <property type="match status" value="1"/>
</dbReference>
<evidence type="ECO:0000259" key="8">
    <source>
        <dbReference type="Pfam" id="PF00122"/>
    </source>
</evidence>
<evidence type="ECO:0000256" key="5">
    <source>
        <dbReference type="ARBA" id="ARBA00023136"/>
    </source>
</evidence>
<dbReference type="InterPro" id="IPR018303">
    <property type="entry name" value="ATPase_P-typ_P_site"/>
</dbReference>
<feature type="transmembrane region" description="Helical" evidence="7">
    <location>
        <begin position="684"/>
        <end position="702"/>
    </location>
</feature>
<evidence type="ECO:0000256" key="1">
    <source>
        <dbReference type="ARBA" id="ARBA00004651"/>
    </source>
</evidence>
<evidence type="ECO:0000313" key="9">
    <source>
        <dbReference type="EMBL" id="EJN86213.1"/>
    </source>
</evidence>
<feature type="transmembrane region" description="Helical" evidence="7">
    <location>
        <begin position="659"/>
        <end position="678"/>
    </location>
</feature>
<gene>
    <name evidence="9" type="ORF">HMPREF1129_0725</name>
</gene>